<accession>A0A8F5BRV4</accession>
<protein>
    <recommendedName>
        <fullName evidence="3">Exonuclease</fullName>
    </recommendedName>
</protein>
<proteinExistence type="predicted"/>
<dbReference type="AlphaFoldDB" id="A0A8F5BRV4"/>
<dbReference type="EMBL" id="CP077717">
    <property type="protein sequence ID" value="QXJ30304.1"/>
    <property type="molecule type" value="Genomic_DNA"/>
</dbReference>
<evidence type="ECO:0008006" key="3">
    <source>
        <dbReference type="Google" id="ProtNLM"/>
    </source>
</evidence>
<dbReference type="RefSeq" id="WP_218258923.1">
    <property type="nucleotide sequence ID" value="NZ_CP077717.1"/>
</dbReference>
<sequence>MKELYFGLHNLTSNQRLLDFSKLAFNIKYVKYLVLTKLGGTAAQSGVPEVSKLAFKYNKPILVLPELKDAIDLLKPEITLLVSQNAEKQIDFNNLMKYDKILIVFSGIEGSGFNKIEQSLGEYVRIVEDAQDLGAVSLASFFLCKYLQLVEGKV</sequence>
<dbReference type="Proteomes" id="UP000694018">
    <property type="component" value="Chromosome"/>
</dbReference>
<dbReference type="KEGG" id="sshi:J5U23_03202"/>
<organism evidence="1 2">
    <name type="scientific">Saccharolobus shibatae (strain ATCC 51178 / DSM 5389 / JCM 8931 / NBRC 15437 / B12)</name>
    <name type="common">Sulfolobus shibatae</name>
    <dbReference type="NCBI Taxonomy" id="523848"/>
    <lineage>
        <taxon>Archaea</taxon>
        <taxon>Thermoproteota</taxon>
        <taxon>Thermoprotei</taxon>
        <taxon>Sulfolobales</taxon>
        <taxon>Sulfolobaceae</taxon>
        <taxon>Saccharolobus</taxon>
    </lineage>
</organism>
<name>A0A8F5BRV4_SACSH</name>
<evidence type="ECO:0000313" key="2">
    <source>
        <dbReference type="Proteomes" id="UP000694018"/>
    </source>
</evidence>
<evidence type="ECO:0000313" key="1">
    <source>
        <dbReference type="EMBL" id="QXJ30304.1"/>
    </source>
</evidence>
<gene>
    <name evidence="1" type="ORF">J5U23_03202</name>
</gene>
<dbReference type="Pfam" id="PF09895">
    <property type="entry name" value="DUF2122"/>
    <property type="match status" value="1"/>
</dbReference>
<dbReference type="OrthoDB" id="18579at2157"/>
<dbReference type="GeneID" id="65564680"/>
<reference evidence="1" key="1">
    <citation type="journal article" date="2021" name="Environ. Microbiol.">
        <title>New insights into the diversity and evolution of the archaeal mobilome from three complete genomes of Saccharolobus shibatae.</title>
        <authorList>
            <person name="Medvedeva S."/>
            <person name="Brandt D."/>
            <person name="Cvirkaite-Krupovic V."/>
            <person name="Liu Y."/>
            <person name="Severinov K."/>
            <person name="Ishino S."/>
            <person name="Ishino Y."/>
            <person name="Prangishvili D."/>
            <person name="Kalinowski J."/>
            <person name="Krupovic M."/>
        </authorList>
    </citation>
    <scope>NUCLEOTIDE SEQUENCE</scope>
    <source>
        <strain evidence="1">B12</strain>
    </source>
</reference>
<dbReference type="InterPro" id="IPR018665">
    <property type="entry name" value="DUF2122_RecB-nuclease-rel"/>
</dbReference>